<dbReference type="Proteomes" id="UP000271974">
    <property type="component" value="Unassembled WGS sequence"/>
</dbReference>
<protein>
    <submittedName>
        <fullName evidence="2">Uncharacterized protein</fullName>
    </submittedName>
</protein>
<gene>
    <name evidence="2" type="ORF">EGW08_009258</name>
</gene>
<evidence type="ECO:0000313" key="3">
    <source>
        <dbReference type="Proteomes" id="UP000271974"/>
    </source>
</evidence>
<feature type="compositionally biased region" description="Polar residues" evidence="1">
    <location>
        <begin position="15"/>
        <end position="28"/>
    </location>
</feature>
<keyword evidence="3" id="KW-1185">Reference proteome</keyword>
<feature type="region of interest" description="Disordered" evidence="1">
    <location>
        <begin position="15"/>
        <end position="108"/>
    </location>
</feature>
<proteinExistence type="predicted"/>
<dbReference type="EMBL" id="RQTK01000263">
    <property type="protein sequence ID" value="RUS82973.1"/>
    <property type="molecule type" value="Genomic_DNA"/>
</dbReference>
<sequence length="135" mass="14374">MRTLLGLMHRFADTVSESPPDLSQSPIGNGTILHESSFRPATPPSNRNNSRLIQDPLPGPSVADDLGSAHRLLLNHLGERSSRASSSRASTPLRSNSRASTPSVSSRCLGTTVAGTQCRLPASVGSDFCRRHTQS</sequence>
<accession>A0A433TN10</accession>
<reference evidence="2 3" key="1">
    <citation type="submission" date="2019-01" db="EMBL/GenBank/DDBJ databases">
        <title>A draft genome assembly of the solar-powered sea slug Elysia chlorotica.</title>
        <authorList>
            <person name="Cai H."/>
            <person name="Li Q."/>
            <person name="Fang X."/>
            <person name="Li J."/>
            <person name="Curtis N.E."/>
            <person name="Altenburger A."/>
            <person name="Shibata T."/>
            <person name="Feng M."/>
            <person name="Maeda T."/>
            <person name="Schwartz J.A."/>
            <person name="Shigenobu S."/>
            <person name="Lundholm N."/>
            <person name="Nishiyama T."/>
            <person name="Yang H."/>
            <person name="Hasebe M."/>
            <person name="Li S."/>
            <person name="Pierce S.K."/>
            <person name="Wang J."/>
        </authorList>
    </citation>
    <scope>NUCLEOTIDE SEQUENCE [LARGE SCALE GENOMIC DNA]</scope>
    <source>
        <strain evidence="2">EC2010</strain>
        <tissue evidence="2">Whole organism of an adult</tissue>
    </source>
</reference>
<organism evidence="2 3">
    <name type="scientific">Elysia chlorotica</name>
    <name type="common">Eastern emerald elysia</name>
    <name type="synonym">Sea slug</name>
    <dbReference type="NCBI Taxonomy" id="188477"/>
    <lineage>
        <taxon>Eukaryota</taxon>
        <taxon>Metazoa</taxon>
        <taxon>Spiralia</taxon>
        <taxon>Lophotrochozoa</taxon>
        <taxon>Mollusca</taxon>
        <taxon>Gastropoda</taxon>
        <taxon>Heterobranchia</taxon>
        <taxon>Euthyneura</taxon>
        <taxon>Panpulmonata</taxon>
        <taxon>Sacoglossa</taxon>
        <taxon>Placobranchoidea</taxon>
        <taxon>Plakobranchidae</taxon>
        <taxon>Elysia</taxon>
    </lineage>
</organism>
<evidence type="ECO:0000256" key="1">
    <source>
        <dbReference type="SAM" id="MobiDB-lite"/>
    </source>
</evidence>
<dbReference type="STRING" id="188477.A0A433TN10"/>
<evidence type="ECO:0000313" key="2">
    <source>
        <dbReference type="EMBL" id="RUS82973.1"/>
    </source>
</evidence>
<dbReference type="AlphaFoldDB" id="A0A433TN10"/>
<comment type="caution">
    <text evidence="2">The sequence shown here is derived from an EMBL/GenBank/DDBJ whole genome shotgun (WGS) entry which is preliminary data.</text>
</comment>
<feature type="compositionally biased region" description="Polar residues" evidence="1">
    <location>
        <begin position="92"/>
        <end position="108"/>
    </location>
</feature>
<name>A0A433TN10_ELYCH</name>